<feature type="region of interest" description="Disordered" evidence="1">
    <location>
        <begin position="1"/>
        <end position="24"/>
    </location>
</feature>
<evidence type="ECO:0000313" key="4">
    <source>
        <dbReference type="Proteomes" id="UP001499854"/>
    </source>
</evidence>
<dbReference type="InterPro" id="IPR007848">
    <property type="entry name" value="Small_mtfrase_dom"/>
</dbReference>
<dbReference type="RefSeq" id="WP_344662156.1">
    <property type="nucleotide sequence ID" value="NZ_BAAAQM010000067.1"/>
</dbReference>
<evidence type="ECO:0000313" key="3">
    <source>
        <dbReference type="EMBL" id="GAA2000221.1"/>
    </source>
</evidence>
<proteinExistence type="predicted"/>
<evidence type="ECO:0000256" key="1">
    <source>
        <dbReference type="SAM" id="MobiDB-lite"/>
    </source>
</evidence>
<dbReference type="Pfam" id="PF05175">
    <property type="entry name" value="MTS"/>
    <property type="match status" value="1"/>
</dbReference>
<feature type="domain" description="Methyltransferase small" evidence="2">
    <location>
        <begin position="54"/>
        <end position="152"/>
    </location>
</feature>
<dbReference type="CDD" id="cd02440">
    <property type="entry name" value="AdoMet_MTases"/>
    <property type="match status" value="1"/>
</dbReference>
<dbReference type="PANTHER" id="PTHR47806">
    <property type="entry name" value="50S RIBOSOMAL PROTEIN L3 GLUTAMINE METHYLTRANSFERASE"/>
    <property type="match status" value="1"/>
</dbReference>
<feature type="compositionally biased region" description="Basic and acidic residues" evidence="1">
    <location>
        <begin position="1"/>
        <end position="11"/>
    </location>
</feature>
<gene>
    <name evidence="3" type="ORF">GCM10009838_77120</name>
</gene>
<organism evidence="3 4">
    <name type="scientific">Catenulispora subtropica</name>
    <dbReference type="NCBI Taxonomy" id="450798"/>
    <lineage>
        <taxon>Bacteria</taxon>
        <taxon>Bacillati</taxon>
        <taxon>Actinomycetota</taxon>
        <taxon>Actinomycetes</taxon>
        <taxon>Catenulisporales</taxon>
        <taxon>Catenulisporaceae</taxon>
        <taxon>Catenulispora</taxon>
    </lineage>
</organism>
<keyword evidence="4" id="KW-1185">Reference proteome</keyword>
<dbReference type="InterPro" id="IPR017127">
    <property type="entry name" value="Ribosome_uL3_MTase"/>
</dbReference>
<dbReference type="Proteomes" id="UP001499854">
    <property type="component" value="Unassembled WGS sequence"/>
</dbReference>
<protein>
    <recommendedName>
        <fullName evidence="2">Methyltransferase small domain-containing protein</fullName>
    </recommendedName>
</protein>
<dbReference type="InterPro" id="IPR029063">
    <property type="entry name" value="SAM-dependent_MTases_sf"/>
</dbReference>
<name>A0ABN2T6R5_9ACTN</name>
<sequence>MTLEQRQEAGRRQAVRRGTGDDPMAAGAALRRAHGAVQGRPGEFALGGRTWTLLPGVFAPVHTMSTRLFTGWLPYPAGGSFLEIGSGAGVTAVTAALSGCAHVTAVDIAVAAVANTEVNAQRHGVAGRVRVLKGDLFDEIGPDERFDLIYWNSNVIDAPAEFEYLDELQWAFFDRDYAAHRRYLSQGPELLAPGGRMFLGFNTLGNRDRLLVMADELGLEVRTYRRQSGALSGIGVELSLLEITAG</sequence>
<accession>A0ABN2T6R5</accession>
<dbReference type="SUPFAM" id="SSF53335">
    <property type="entry name" value="S-adenosyl-L-methionine-dependent methyltransferases"/>
    <property type="match status" value="1"/>
</dbReference>
<dbReference type="Gene3D" id="3.40.50.150">
    <property type="entry name" value="Vaccinia Virus protein VP39"/>
    <property type="match status" value="1"/>
</dbReference>
<dbReference type="EMBL" id="BAAAQM010000067">
    <property type="protein sequence ID" value="GAA2000221.1"/>
    <property type="molecule type" value="Genomic_DNA"/>
</dbReference>
<dbReference type="PANTHER" id="PTHR47806:SF1">
    <property type="entry name" value="RIBOSOMAL PROTEIN UL3 GLUTAMINE METHYLTRANSFERASE"/>
    <property type="match status" value="1"/>
</dbReference>
<comment type="caution">
    <text evidence="3">The sequence shown here is derived from an EMBL/GenBank/DDBJ whole genome shotgun (WGS) entry which is preliminary data.</text>
</comment>
<evidence type="ECO:0000259" key="2">
    <source>
        <dbReference type="Pfam" id="PF05175"/>
    </source>
</evidence>
<reference evidence="3 4" key="1">
    <citation type="journal article" date="2019" name="Int. J. Syst. Evol. Microbiol.">
        <title>The Global Catalogue of Microorganisms (GCM) 10K type strain sequencing project: providing services to taxonomists for standard genome sequencing and annotation.</title>
        <authorList>
            <consortium name="The Broad Institute Genomics Platform"/>
            <consortium name="The Broad Institute Genome Sequencing Center for Infectious Disease"/>
            <person name="Wu L."/>
            <person name="Ma J."/>
        </authorList>
    </citation>
    <scope>NUCLEOTIDE SEQUENCE [LARGE SCALE GENOMIC DNA]</scope>
    <source>
        <strain evidence="3 4">JCM 16013</strain>
    </source>
</reference>